<dbReference type="Gene3D" id="3.90.70.10">
    <property type="entry name" value="Cysteine proteinases"/>
    <property type="match status" value="1"/>
</dbReference>
<sequence>MDTASNQDEALELAIRAAELCMRALKIATDANDKSNFSSKCRSLLEQAENIKSGREQKPSISAKSSRVPSNANITRRVKRLLEPISTRQQSKAEQILVLRASDLNGFRFPPWKGAPGSNEFELVAGQKLFTDSPDLVLSKHQMEIFDGWMRPKEAIPPPTWPERSSIEYGPTMQYKDPMDVVQDAAADCSVVASLCAATARAARGHPKILANVLYPYDDTNDRPEISPNGKYVVRLNFNGCYRKVTIDDRLPVSKTARILYVVDRKNPSLLWPALLEKAYLKVRGGYVFPGSNPSTDLWILAGWIPEQLFVQDDRVNPCNLWKRIYNAHNYGDVLVNLGTGKMSRRLERDLGLAAQHAYSVLDLKEEDGQRLLLLKNPWVEGTSWRGRSRHQSSTALTGQNGDSLVDGDAKDPTDFPKPHEPHTPGTFWIDLNNIMQHFESIYLSWNPGLFSRRQDVHFAWDLSDANKRGSPDCFVNHPQYAVSSASGGVLWLLLCRHFKNISEPTDDLLDLQETMKSDLSGHISIYAYARNGQRVYTSDGALERGPYVDSPQTLLRLDIPANSTYTIVASEQDLSTSVHTFTLSAFANSPISLEPVTDKYTHSITVPGSWNPASAGGNATSPTYSRNPQFSLTVTSPTSLTLLLETLQQDINVHVKLTHSSGGKRITSTLKRRDILVDSGDYRRQSCVAELEDLGPGTYTIIASTFEPDQIAAFSLRLDSTTSVTLKRLPPENAGRLPLKLAPALFPGSATRIACSIMPLKMLHLSLFVRYINPHPPSNSSQTSKHPLPPLRLSIEIGRGPNRQDFFCSNGGEYDDPAVGIRTGDIDLWPEMRKQGEIMLVLERLVGGAGTEVVGGGEQFAVELWLEGVVDVDRAIQIGKWTEWE</sequence>
<comment type="caution">
    <text evidence="8">The sequence shown here is derived from an EMBL/GenBank/DDBJ whole genome shotgun (WGS) entry which is preliminary data.</text>
</comment>
<dbReference type="SUPFAM" id="SSF54001">
    <property type="entry name" value="Cysteine proteinases"/>
    <property type="match status" value="1"/>
</dbReference>
<feature type="compositionally biased region" description="Polar residues" evidence="6">
    <location>
        <begin position="392"/>
        <end position="403"/>
    </location>
</feature>
<protein>
    <submittedName>
        <fullName evidence="8">Cysteine proteinase</fullName>
    </submittedName>
</protein>
<reference evidence="8" key="1">
    <citation type="journal article" date="2020" name="Stud. Mycol.">
        <title>101 Dothideomycetes genomes: a test case for predicting lifestyles and emergence of pathogens.</title>
        <authorList>
            <person name="Haridas S."/>
            <person name="Albert R."/>
            <person name="Binder M."/>
            <person name="Bloem J."/>
            <person name="Labutti K."/>
            <person name="Salamov A."/>
            <person name="Andreopoulos B."/>
            <person name="Baker S."/>
            <person name="Barry K."/>
            <person name="Bills G."/>
            <person name="Bluhm B."/>
            <person name="Cannon C."/>
            <person name="Castanera R."/>
            <person name="Culley D."/>
            <person name="Daum C."/>
            <person name="Ezra D."/>
            <person name="Gonzalez J."/>
            <person name="Henrissat B."/>
            <person name="Kuo A."/>
            <person name="Liang C."/>
            <person name="Lipzen A."/>
            <person name="Lutzoni F."/>
            <person name="Magnuson J."/>
            <person name="Mondo S."/>
            <person name="Nolan M."/>
            <person name="Ohm R."/>
            <person name="Pangilinan J."/>
            <person name="Park H.-J."/>
            <person name="Ramirez L."/>
            <person name="Alfaro M."/>
            <person name="Sun H."/>
            <person name="Tritt A."/>
            <person name="Yoshinaga Y."/>
            <person name="Zwiers L.-H."/>
            <person name="Turgeon B."/>
            <person name="Goodwin S."/>
            <person name="Spatafora J."/>
            <person name="Crous P."/>
            <person name="Grigoriev I."/>
        </authorList>
    </citation>
    <scope>NUCLEOTIDE SEQUENCE</scope>
    <source>
        <strain evidence="8">CBS 133067</strain>
    </source>
</reference>
<dbReference type="PROSITE" id="PS50203">
    <property type="entry name" value="CALPAIN_CAT"/>
    <property type="match status" value="1"/>
</dbReference>
<dbReference type="InterPro" id="IPR022683">
    <property type="entry name" value="Calpain_III"/>
</dbReference>
<dbReference type="PANTHER" id="PTHR46143:SF1">
    <property type="entry name" value="CALPAIN-7"/>
    <property type="match status" value="1"/>
</dbReference>
<organism evidence="8 9">
    <name type="scientific">Rhizodiscina lignyota</name>
    <dbReference type="NCBI Taxonomy" id="1504668"/>
    <lineage>
        <taxon>Eukaryota</taxon>
        <taxon>Fungi</taxon>
        <taxon>Dikarya</taxon>
        <taxon>Ascomycota</taxon>
        <taxon>Pezizomycotina</taxon>
        <taxon>Dothideomycetes</taxon>
        <taxon>Pleosporomycetidae</taxon>
        <taxon>Aulographales</taxon>
        <taxon>Rhizodiscinaceae</taxon>
        <taxon>Rhizodiscina</taxon>
    </lineage>
</organism>
<feature type="active site" evidence="5">
    <location>
        <position position="189"/>
    </location>
</feature>
<dbReference type="Gene3D" id="1.20.58.80">
    <property type="entry name" value="Phosphotransferase system, lactose/cellobiose-type IIA subunit"/>
    <property type="match status" value="1"/>
</dbReference>
<keyword evidence="3 5" id="KW-0378">Hydrolase</keyword>
<dbReference type="Pfam" id="PF00648">
    <property type="entry name" value="Peptidase_C2"/>
    <property type="match status" value="1"/>
</dbReference>
<dbReference type="PANTHER" id="PTHR46143">
    <property type="entry name" value="CALPAIN-7"/>
    <property type="match status" value="1"/>
</dbReference>
<accession>A0A9P4I702</accession>
<evidence type="ECO:0000256" key="1">
    <source>
        <dbReference type="ARBA" id="ARBA00010193"/>
    </source>
</evidence>
<dbReference type="InterPro" id="IPR022682">
    <property type="entry name" value="Calpain_domain_III"/>
</dbReference>
<evidence type="ECO:0000256" key="5">
    <source>
        <dbReference type="PROSITE-ProRule" id="PRU00239"/>
    </source>
</evidence>
<feature type="compositionally biased region" description="Polar residues" evidence="6">
    <location>
        <begin position="59"/>
        <end position="70"/>
    </location>
</feature>
<feature type="active site" evidence="5">
    <location>
        <position position="357"/>
    </location>
</feature>
<dbReference type="Gene3D" id="2.60.120.380">
    <property type="match status" value="1"/>
</dbReference>
<evidence type="ECO:0000256" key="2">
    <source>
        <dbReference type="ARBA" id="ARBA00022670"/>
    </source>
</evidence>
<evidence type="ECO:0000313" key="9">
    <source>
        <dbReference type="Proteomes" id="UP000799772"/>
    </source>
</evidence>
<dbReference type="InterPro" id="IPR036213">
    <property type="entry name" value="Calpain_III_sf"/>
</dbReference>
<feature type="region of interest" description="Disordered" evidence="6">
    <location>
        <begin position="384"/>
        <end position="423"/>
    </location>
</feature>
<keyword evidence="2 5" id="KW-0645">Protease</keyword>
<dbReference type="Pfam" id="PF01067">
    <property type="entry name" value="Calpain_III"/>
    <property type="match status" value="1"/>
</dbReference>
<dbReference type="GO" id="GO:0006508">
    <property type="term" value="P:proteolysis"/>
    <property type="evidence" value="ECO:0007669"/>
    <property type="project" value="UniProtKB-KW"/>
</dbReference>
<name>A0A9P4I702_9PEZI</name>
<dbReference type="GO" id="GO:0004198">
    <property type="term" value="F:calcium-dependent cysteine-type endopeptidase activity"/>
    <property type="evidence" value="ECO:0007669"/>
    <property type="project" value="InterPro"/>
</dbReference>
<dbReference type="SMART" id="SM00230">
    <property type="entry name" value="CysPc"/>
    <property type="match status" value="1"/>
</dbReference>
<gene>
    <name evidence="8" type="ORF">NA57DRAFT_67103</name>
</gene>
<evidence type="ECO:0000259" key="7">
    <source>
        <dbReference type="PROSITE" id="PS50203"/>
    </source>
</evidence>
<dbReference type="SUPFAM" id="SSF49758">
    <property type="entry name" value="Calpain large subunit, middle domain (domain III)"/>
    <property type="match status" value="2"/>
</dbReference>
<comment type="similarity">
    <text evidence="1">Belongs to the peptidase C2 family. PalB/RIM13 subfamily.</text>
</comment>
<dbReference type="InterPro" id="IPR036181">
    <property type="entry name" value="MIT_dom_sf"/>
</dbReference>
<dbReference type="SUPFAM" id="SSF116846">
    <property type="entry name" value="MIT domain"/>
    <property type="match status" value="1"/>
</dbReference>
<evidence type="ECO:0000256" key="4">
    <source>
        <dbReference type="ARBA" id="ARBA00022807"/>
    </source>
</evidence>
<feature type="region of interest" description="Disordered" evidence="6">
    <location>
        <begin position="50"/>
        <end position="70"/>
    </location>
</feature>
<evidence type="ECO:0000256" key="3">
    <source>
        <dbReference type="ARBA" id="ARBA00022801"/>
    </source>
</evidence>
<evidence type="ECO:0000256" key="6">
    <source>
        <dbReference type="SAM" id="MobiDB-lite"/>
    </source>
</evidence>
<evidence type="ECO:0000313" key="8">
    <source>
        <dbReference type="EMBL" id="KAF2096321.1"/>
    </source>
</evidence>
<dbReference type="Proteomes" id="UP000799772">
    <property type="component" value="Unassembled WGS sequence"/>
</dbReference>
<dbReference type="SMART" id="SM00720">
    <property type="entry name" value="calpain_III"/>
    <property type="match status" value="1"/>
</dbReference>
<feature type="compositionally biased region" description="Basic and acidic residues" evidence="6">
    <location>
        <begin position="408"/>
        <end position="423"/>
    </location>
</feature>
<dbReference type="InterPro" id="IPR038765">
    <property type="entry name" value="Papain-like_cys_pep_sf"/>
</dbReference>
<feature type="active site" evidence="5">
    <location>
        <position position="377"/>
    </location>
</feature>
<dbReference type="CDD" id="cd00044">
    <property type="entry name" value="CysPc"/>
    <property type="match status" value="1"/>
</dbReference>
<dbReference type="InterPro" id="IPR051297">
    <property type="entry name" value="PalB/RIM13"/>
</dbReference>
<dbReference type="OrthoDB" id="167576at2759"/>
<dbReference type="AlphaFoldDB" id="A0A9P4I702"/>
<keyword evidence="9" id="KW-1185">Reference proteome</keyword>
<dbReference type="EMBL" id="ML978129">
    <property type="protein sequence ID" value="KAF2096321.1"/>
    <property type="molecule type" value="Genomic_DNA"/>
</dbReference>
<keyword evidence="4 5" id="KW-0788">Thiol protease</keyword>
<feature type="domain" description="Calpain catalytic" evidence="7">
    <location>
        <begin position="106"/>
        <end position="448"/>
    </location>
</feature>
<proteinExistence type="inferred from homology"/>
<dbReference type="InterPro" id="IPR001300">
    <property type="entry name" value="Peptidase_C2_calpain_cat"/>
</dbReference>
<dbReference type="Pfam" id="PF25435">
    <property type="entry name" value="PalB_C"/>
    <property type="match status" value="1"/>
</dbReference>